<evidence type="ECO:0000256" key="4">
    <source>
        <dbReference type="ARBA" id="ARBA00022670"/>
    </source>
</evidence>
<dbReference type="PROSITE" id="PS50802">
    <property type="entry name" value="OTU"/>
    <property type="match status" value="1"/>
</dbReference>
<evidence type="ECO:0000256" key="6">
    <source>
        <dbReference type="ARBA" id="ARBA00022801"/>
    </source>
</evidence>
<dbReference type="PANTHER" id="PTHR12419:SF4">
    <property type="entry name" value="OTU DOMAIN-CONTAINING PROTEIN 5"/>
    <property type="match status" value="1"/>
</dbReference>
<dbReference type="Gene3D" id="3.90.70.80">
    <property type="match status" value="1"/>
</dbReference>
<dbReference type="CDD" id="cd22752">
    <property type="entry name" value="OTU_OTUD5-like"/>
    <property type="match status" value="1"/>
</dbReference>
<evidence type="ECO:0000256" key="2">
    <source>
        <dbReference type="ARBA" id="ARBA00010407"/>
    </source>
</evidence>
<dbReference type="Gene3D" id="6.10.140.100">
    <property type="match status" value="1"/>
</dbReference>
<name>A0A8K1FMD0_PYTOL</name>
<protein>
    <recommendedName>
        <fullName evidence="3">ubiquitinyl hydrolase 1</fullName>
        <ecNumber evidence="3">3.4.19.12</ecNumber>
    </recommendedName>
</protein>
<dbReference type="EC" id="3.4.19.12" evidence="3"/>
<comment type="catalytic activity">
    <reaction evidence="1">
        <text>Thiol-dependent hydrolysis of ester, thioester, amide, peptide and isopeptide bonds formed by the C-terminal Gly of ubiquitin (a 76-residue protein attached to proteins as an intracellular targeting signal).</text>
        <dbReference type="EC" id="3.4.19.12"/>
    </reaction>
</comment>
<sequence>MGCERMSLGGDDERLPLAMHTPRLEQDSDTETEEEEEKRESAAQRRPPSAWHAVENEELHSDDTDIEEEMMRIDPVDVEWRRQLHASDPVDAQNIFGNWCPAMILRILDGEAQIRFLNMNDSWQRWVPLDSGQLAPPATKTRNDSAPLRLAQMIEVRKPGTTMWKEAHVVKARPHDILVRYAGREQQFDEWIPYTPDTVAATGTTSAQNPRFVHYRDALASEGLQIRAVEGDGNCLFRAVSHQVYGDDQYHGLVRRLCMDYMESEKEYFEPYVVGDMSDFLRYLEHKRRDGVWGDDPEIQAMCELYDRPAEVFAYDPVNGCRKLRTFHENRSLSRSRPSICLSYYGGGHYDSLVGPNHVANIIQETPGEWEQRHIEYSRRINTREGATGVLQRVQAASDRESTEVAQLEHILMVSRNEFDAMHSSLDESLKLTLAESEATAVHSEQRALDVATQESEMAAIQAELLEKARQESEEELMRKAIVASLQEPAHDFDAQVSAAIQASLVETVPPVAEFVDEEEEMRRILELSAKEYEQAAMYEAVPTAFLPPSHDEDEDMDELQRAIQASLQES</sequence>
<comment type="similarity">
    <text evidence="2">Belongs to the peptidase C85 family.</text>
</comment>
<dbReference type="GO" id="GO:0006508">
    <property type="term" value="P:proteolysis"/>
    <property type="evidence" value="ECO:0007669"/>
    <property type="project" value="UniProtKB-KW"/>
</dbReference>
<dbReference type="InterPro" id="IPR038765">
    <property type="entry name" value="Papain-like_cys_pep_sf"/>
</dbReference>
<dbReference type="InterPro" id="IPR050704">
    <property type="entry name" value="Peptidase_C85-like"/>
</dbReference>
<dbReference type="PANTHER" id="PTHR12419">
    <property type="entry name" value="OTU DOMAIN CONTAINING PROTEIN"/>
    <property type="match status" value="1"/>
</dbReference>
<dbReference type="Proteomes" id="UP000794436">
    <property type="component" value="Unassembled WGS sequence"/>
</dbReference>
<evidence type="ECO:0000313" key="10">
    <source>
        <dbReference type="Proteomes" id="UP000794436"/>
    </source>
</evidence>
<evidence type="ECO:0000313" key="9">
    <source>
        <dbReference type="EMBL" id="TMW63538.1"/>
    </source>
</evidence>
<dbReference type="GO" id="GO:0061578">
    <property type="term" value="F:K63-linked deubiquitinase activity"/>
    <property type="evidence" value="ECO:0007669"/>
    <property type="project" value="TreeGrafter"/>
</dbReference>
<proteinExistence type="inferred from homology"/>
<dbReference type="Gene3D" id="2.30.30.140">
    <property type="match status" value="1"/>
</dbReference>
<keyword evidence="4" id="KW-0645">Protease</keyword>
<dbReference type="AlphaFoldDB" id="A0A8K1FMD0"/>
<dbReference type="SUPFAM" id="SSF54001">
    <property type="entry name" value="Cysteine proteinases"/>
    <property type="match status" value="1"/>
</dbReference>
<reference evidence="9" key="1">
    <citation type="submission" date="2019-03" db="EMBL/GenBank/DDBJ databases">
        <title>Long read genome sequence of the mycoparasitic Pythium oligandrum ATCC 38472 isolated from sugarbeet rhizosphere.</title>
        <authorList>
            <person name="Gaulin E."/>
        </authorList>
    </citation>
    <scope>NUCLEOTIDE SEQUENCE</scope>
    <source>
        <strain evidence="9">ATCC 38472_TT</strain>
    </source>
</reference>
<accession>A0A8K1FMD0</accession>
<evidence type="ECO:0000256" key="5">
    <source>
        <dbReference type="ARBA" id="ARBA00022786"/>
    </source>
</evidence>
<evidence type="ECO:0000256" key="3">
    <source>
        <dbReference type="ARBA" id="ARBA00012759"/>
    </source>
</evidence>
<keyword evidence="5" id="KW-0833">Ubl conjugation pathway</keyword>
<dbReference type="InterPro" id="IPR003323">
    <property type="entry name" value="OTU_dom"/>
</dbReference>
<feature type="compositionally biased region" description="Basic and acidic residues" evidence="7">
    <location>
        <begin position="54"/>
        <end position="63"/>
    </location>
</feature>
<gene>
    <name evidence="9" type="ORF">Poli38472_002479</name>
</gene>
<dbReference type="EMBL" id="SPLM01000072">
    <property type="protein sequence ID" value="TMW63538.1"/>
    <property type="molecule type" value="Genomic_DNA"/>
</dbReference>
<evidence type="ECO:0000256" key="7">
    <source>
        <dbReference type="SAM" id="MobiDB-lite"/>
    </source>
</evidence>
<keyword evidence="10" id="KW-1185">Reference proteome</keyword>
<organism evidence="9 10">
    <name type="scientific">Pythium oligandrum</name>
    <name type="common">Mycoparasitic fungus</name>
    <dbReference type="NCBI Taxonomy" id="41045"/>
    <lineage>
        <taxon>Eukaryota</taxon>
        <taxon>Sar</taxon>
        <taxon>Stramenopiles</taxon>
        <taxon>Oomycota</taxon>
        <taxon>Peronosporomycetes</taxon>
        <taxon>Pythiales</taxon>
        <taxon>Pythiaceae</taxon>
        <taxon>Pythium</taxon>
    </lineage>
</organism>
<feature type="domain" description="OTU" evidence="8">
    <location>
        <begin position="224"/>
        <end position="356"/>
    </location>
</feature>
<dbReference type="OrthoDB" id="415023at2759"/>
<evidence type="ECO:0000256" key="1">
    <source>
        <dbReference type="ARBA" id="ARBA00000707"/>
    </source>
</evidence>
<dbReference type="Pfam" id="PF02338">
    <property type="entry name" value="OTU"/>
    <property type="match status" value="1"/>
</dbReference>
<dbReference type="GO" id="GO:0004843">
    <property type="term" value="F:cysteine-type deubiquitinase activity"/>
    <property type="evidence" value="ECO:0007669"/>
    <property type="project" value="UniProtKB-EC"/>
</dbReference>
<feature type="region of interest" description="Disordered" evidence="7">
    <location>
        <begin position="1"/>
        <end position="63"/>
    </location>
</feature>
<keyword evidence="6" id="KW-0378">Hydrolase</keyword>
<comment type="caution">
    <text evidence="9">The sequence shown here is derived from an EMBL/GenBank/DDBJ whole genome shotgun (WGS) entry which is preliminary data.</text>
</comment>
<feature type="compositionally biased region" description="Acidic residues" evidence="7">
    <location>
        <begin position="27"/>
        <end position="37"/>
    </location>
</feature>
<evidence type="ECO:0000259" key="8">
    <source>
        <dbReference type="PROSITE" id="PS50802"/>
    </source>
</evidence>
<dbReference type="GO" id="GO:0016579">
    <property type="term" value="P:protein deubiquitination"/>
    <property type="evidence" value="ECO:0007669"/>
    <property type="project" value="TreeGrafter"/>
</dbReference>